<feature type="chain" id="PRO_5047550569" evidence="1">
    <location>
        <begin position="20"/>
        <end position="328"/>
    </location>
</feature>
<feature type="signal peptide" evidence="1">
    <location>
        <begin position="1"/>
        <end position="19"/>
    </location>
</feature>
<protein>
    <submittedName>
        <fullName evidence="2">Xaa-Pro aminopeptidase</fullName>
    </submittedName>
</protein>
<evidence type="ECO:0000313" key="3">
    <source>
        <dbReference type="Proteomes" id="UP001374803"/>
    </source>
</evidence>
<evidence type="ECO:0000313" key="2">
    <source>
        <dbReference type="EMBL" id="WXB05056.1"/>
    </source>
</evidence>
<dbReference type="EMBL" id="CP089983">
    <property type="protein sequence ID" value="WXB05056.1"/>
    <property type="molecule type" value="Genomic_DNA"/>
</dbReference>
<keyword evidence="2" id="KW-0031">Aminopeptidase</keyword>
<keyword evidence="1" id="KW-0732">Signal</keyword>
<dbReference type="SUPFAM" id="SSF82171">
    <property type="entry name" value="DPP6 N-terminal domain-like"/>
    <property type="match status" value="1"/>
</dbReference>
<dbReference type="PROSITE" id="PS51257">
    <property type="entry name" value="PROKAR_LIPOPROTEIN"/>
    <property type="match status" value="1"/>
</dbReference>
<dbReference type="RefSeq" id="WP_394834698.1">
    <property type="nucleotide sequence ID" value="NZ_CP089929.1"/>
</dbReference>
<dbReference type="Gene3D" id="2.120.10.30">
    <property type="entry name" value="TolB, C-terminal domain"/>
    <property type="match status" value="2"/>
</dbReference>
<keyword evidence="3" id="KW-1185">Reference proteome</keyword>
<name>A0ABZ2L5G7_9BACT</name>
<sequence>MRRFIGYVALPFFLGACHASPPPGPSSAPANKGPELYGAGLFTTGAWDFFLAFSPDQTNVFHCRADDAFEAFDIFETRRDPAGRWSSPVKPRFATQGSNADPHISPDGKTVFFISNRPLSGRTADPVRPTFDIWFAERQADGAWGEAQRLAAPFNDAKVDHWSPMVAANGNLYFGGERAGGRGGSDLWVARRANGSYLEPENLGEAINTQGHEVEPWIAPDESYMIFSALRRPDSVGSYDLYVSRRIDGAWEKARPLRALNTPAREFNQSVTPDGKWLYFSSTRPYQGPLGERFDDPRDERAVTGIGDGKKGDIYRVAMSELGLAPSK</sequence>
<proteinExistence type="predicted"/>
<dbReference type="InterPro" id="IPR011042">
    <property type="entry name" value="6-blade_b-propeller_TolB-like"/>
</dbReference>
<dbReference type="GO" id="GO:0004177">
    <property type="term" value="F:aminopeptidase activity"/>
    <property type="evidence" value="ECO:0007669"/>
    <property type="project" value="UniProtKB-KW"/>
</dbReference>
<accession>A0ABZ2L5G7</accession>
<keyword evidence="2" id="KW-0378">Hydrolase</keyword>
<organism evidence="2 3">
    <name type="scientific">Pendulispora rubella</name>
    <dbReference type="NCBI Taxonomy" id="2741070"/>
    <lineage>
        <taxon>Bacteria</taxon>
        <taxon>Pseudomonadati</taxon>
        <taxon>Myxococcota</taxon>
        <taxon>Myxococcia</taxon>
        <taxon>Myxococcales</taxon>
        <taxon>Sorangiineae</taxon>
        <taxon>Pendulisporaceae</taxon>
        <taxon>Pendulispora</taxon>
    </lineage>
</organism>
<gene>
    <name evidence="2" type="ORF">LVJ94_50210</name>
</gene>
<dbReference type="Pfam" id="PF07676">
    <property type="entry name" value="PD40"/>
    <property type="match status" value="3"/>
</dbReference>
<keyword evidence="2" id="KW-0645">Protease</keyword>
<dbReference type="InterPro" id="IPR011659">
    <property type="entry name" value="WD40"/>
</dbReference>
<dbReference type="Proteomes" id="UP001374803">
    <property type="component" value="Chromosome"/>
</dbReference>
<evidence type="ECO:0000256" key="1">
    <source>
        <dbReference type="SAM" id="SignalP"/>
    </source>
</evidence>
<reference evidence="2" key="1">
    <citation type="submission" date="2021-12" db="EMBL/GenBank/DDBJ databases">
        <title>Discovery of the Pendulisporaceae a myxobacterial family with distinct sporulation behavior and unique specialized metabolism.</title>
        <authorList>
            <person name="Garcia R."/>
            <person name="Popoff A."/>
            <person name="Bader C.D."/>
            <person name="Loehr J."/>
            <person name="Walesch S."/>
            <person name="Walt C."/>
            <person name="Boldt J."/>
            <person name="Bunk B."/>
            <person name="Haeckl F.J.F.P.J."/>
            <person name="Gunesch A.P."/>
            <person name="Birkelbach J."/>
            <person name="Nuebel U."/>
            <person name="Pietschmann T."/>
            <person name="Bach T."/>
            <person name="Mueller R."/>
        </authorList>
    </citation>
    <scope>NUCLEOTIDE SEQUENCE</scope>
    <source>
        <strain evidence="2">MSr11367</strain>
    </source>
</reference>